<dbReference type="InterPro" id="IPR008565">
    <property type="entry name" value="TtsA-like_GH18_dom"/>
</dbReference>
<feature type="domain" description="TtsA-like Glycoside hydrolase family 108" evidence="1">
    <location>
        <begin position="11"/>
        <end position="90"/>
    </location>
</feature>
<gene>
    <name evidence="3" type="ORF">GCWU000324_01248</name>
</gene>
<dbReference type="OrthoDB" id="9815229at2"/>
<name>C4GGI0_9NEIS</name>
<dbReference type="HOGENOM" id="CLU_082693_1_0_4"/>
<sequence>MNNSNFNQFIERILKTEGGYINHPKDPGGETNWGITKRVAQQNGYNGAMRELTREQAKAIYYTAFWQRYNIEQFPSALAYQLLDACINHGYGNAARMLQRALNVVDDGVIGKQTLAALAQRSENDLLLLFNAERANFYTRLSTFATFGRGWTNRVAENLRQAAQDNTDPQVGYIPPDNA</sequence>
<dbReference type="Gene3D" id="1.20.141.10">
    <property type="entry name" value="Chitosanase, subunit A, domain 1"/>
    <property type="match status" value="1"/>
</dbReference>
<feature type="domain" description="Peptidoglycan binding" evidence="2">
    <location>
        <begin position="93"/>
        <end position="154"/>
    </location>
</feature>
<dbReference type="SUPFAM" id="SSF53955">
    <property type="entry name" value="Lysozyme-like"/>
    <property type="match status" value="1"/>
</dbReference>
<dbReference type="AlphaFoldDB" id="C4GGI0"/>
<dbReference type="Pfam" id="PF05838">
    <property type="entry name" value="Glyco_hydro_108"/>
    <property type="match status" value="1"/>
</dbReference>
<protein>
    <submittedName>
        <fullName evidence="3">Predicted Peptidoglycan domain protein</fullName>
    </submittedName>
</protein>
<dbReference type="InterPro" id="IPR023346">
    <property type="entry name" value="Lysozyme-like_dom_sf"/>
</dbReference>
<dbReference type="STRING" id="629741.GCWU000324_01248"/>
<reference evidence="3" key="1">
    <citation type="submission" date="2009-04" db="EMBL/GenBank/DDBJ databases">
        <authorList>
            <person name="Weinstock G."/>
            <person name="Sodergren E."/>
            <person name="Clifton S."/>
            <person name="Fulton L."/>
            <person name="Fulton B."/>
            <person name="Courtney L."/>
            <person name="Fronick C."/>
            <person name="Harrison M."/>
            <person name="Strong C."/>
            <person name="Farmer C."/>
            <person name="Delahaunty K."/>
            <person name="Markovic C."/>
            <person name="Hall O."/>
            <person name="Minx P."/>
            <person name="Tomlinson C."/>
            <person name="Mitreva M."/>
            <person name="Nelson J."/>
            <person name="Hou S."/>
            <person name="Wollam A."/>
            <person name="Pepin K.H."/>
            <person name="Johnson M."/>
            <person name="Bhonagiri V."/>
            <person name="Nash W.E."/>
            <person name="Warren W."/>
            <person name="Chinwalla A."/>
            <person name="Mardis E.R."/>
            <person name="Wilson R.K."/>
        </authorList>
    </citation>
    <scope>NUCLEOTIDE SEQUENCE [LARGE SCALE GENOMIC DNA]</scope>
    <source>
        <strain evidence="3">ATCC 51147</strain>
    </source>
</reference>
<dbReference type="Pfam" id="PF09374">
    <property type="entry name" value="PG_binding_3"/>
    <property type="match status" value="1"/>
</dbReference>
<organism evidence="3 4">
    <name type="scientific">Kingella oralis ATCC 51147</name>
    <dbReference type="NCBI Taxonomy" id="629741"/>
    <lineage>
        <taxon>Bacteria</taxon>
        <taxon>Pseudomonadati</taxon>
        <taxon>Pseudomonadota</taxon>
        <taxon>Betaproteobacteria</taxon>
        <taxon>Neisseriales</taxon>
        <taxon>Neisseriaceae</taxon>
        <taxon>Kingella</taxon>
    </lineage>
</organism>
<dbReference type="CDD" id="cd13926">
    <property type="entry name" value="N-acetylmuramidase_GH108"/>
    <property type="match status" value="1"/>
</dbReference>
<dbReference type="EMBL" id="ACJW02000002">
    <property type="protein sequence ID" value="EEP69335.1"/>
    <property type="molecule type" value="Genomic_DNA"/>
</dbReference>
<dbReference type="Proteomes" id="UP000003009">
    <property type="component" value="Unassembled WGS sequence"/>
</dbReference>
<evidence type="ECO:0000313" key="3">
    <source>
        <dbReference type="EMBL" id="EEP69335.1"/>
    </source>
</evidence>
<dbReference type="GeneID" id="84906518"/>
<keyword evidence="4" id="KW-1185">Reference proteome</keyword>
<comment type="caution">
    <text evidence="3">The sequence shown here is derived from an EMBL/GenBank/DDBJ whole genome shotgun (WGS) entry which is preliminary data.</text>
</comment>
<accession>C4GGI0</accession>
<dbReference type="RefSeq" id="WP_003795390.1">
    <property type="nucleotide sequence ID" value="NZ_GG665871.1"/>
</dbReference>
<proteinExistence type="predicted"/>
<dbReference type="InterPro" id="IPR018537">
    <property type="entry name" value="Peptidoglycan-bd_3"/>
</dbReference>
<evidence type="ECO:0000259" key="1">
    <source>
        <dbReference type="Pfam" id="PF05838"/>
    </source>
</evidence>
<evidence type="ECO:0000259" key="2">
    <source>
        <dbReference type="Pfam" id="PF09374"/>
    </source>
</evidence>
<evidence type="ECO:0000313" key="4">
    <source>
        <dbReference type="Proteomes" id="UP000003009"/>
    </source>
</evidence>